<feature type="domain" description="AB hydrolase-1" evidence="1">
    <location>
        <begin position="5"/>
        <end position="251"/>
    </location>
</feature>
<accession>A0A378JPD5</accession>
<dbReference type="Pfam" id="PF12697">
    <property type="entry name" value="Abhydrolase_6"/>
    <property type="match status" value="1"/>
</dbReference>
<protein>
    <submittedName>
        <fullName evidence="2">Hydrolases or acyltransferases (Alpha/beta hydrolase superfamily)</fullName>
    </submittedName>
</protein>
<dbReference type="OrthoDB" id="5729753at2"/>
<dbReference type="GO" id="GO:0016746">
    <property type="term" value="F:acyltransferase activity"/>
    <property type="evidence" value="ECO:0007669"/>
    <property type="project" value="UniProtKB-KW"/>
</dbReference>
<dbReference type="InterPro" id="IPR000073">
    <property type="entry name" value="AB_hydrolase_1"/>
</dbReference>
<evidence type="ECO:0000313" key="2">
    <source>
        <dbReference type="EMBL" id="STX51830.1"/>
    </source>
</evidence>
<evidence type="ECO:0000259" key="1">
    <source>
        <dbReference type="Pfam" id="PF12697"/>
    </source>
</evidence>
<dbReference type="PANTHER" id="PTHR42886">
    <property type="entry name" value="RE40534P-RELATED"/>
    <property type="match status" value="1"/>
</dbReference>
<dbReference type="AlphaFoldDB" id="A0A378JPD5"/>
<dbReference type="PANTHER" id="PTHR42886:SF29">
    <property type="entry name" value="PUMMELIG, ISOFORM A"/>
    <property type="match status" value="1"/>
</dbReference>
<organism evidence="2 3">
    <name type="scientific">Legionella busanensis</name>
    <dbReference type="NCBI Taxonomy" id="190655"/>
    <lineage>
        <taxon>Bacteria</taxon>
        <taxon>Pseudomonadati</taxon>
        <taxon>Pseudomonadota</taxon>
        <taxon>Gammaproteobacteria</taxon>
        <taxon>Legionellales</taxon>
        <taxon>Legionellaceae</taxon>
        <taxon>Legionella</taxon>
    </lineage>
</organism>
<keyword evidence="2" id="KW-0378">Hydrolase</keyword>
<dbReference type="SUPFAM" id="SSF53474">
    <property type="entry name" value="alpha/beta-Hydrolases"/>
    <property type="match status" value="1"/>
</dbReference>
<dbReference type="EMBL" id="UGOD01000001">
    <property type="protein sequence ID" value="STX51830.1"/>
    <property type="molecule type" value="Genomic_DNA"/>
</dbReference>
<evidence type="ECO:0000313" key="3">
    <source>
        <dbReference type="Proteomes" id="UP000254794"/>
    </source>
</evidence>
<dbReference type="Gene3D" id="3.40.50.1820">
    <property type="entry name" value="alpha/beta hydrolase"/>
    <property type="match status" value="1"/>
</dbReference>
<keyword evidence="3" id="KW-1185">Reference proteome</keyword>
<dbReference type="InterPro" id="IPR029058">
    <property type="entry name" value="AB_hydrolase_fold"/>
</dbReference>
<keyword evidence="2" id="KW-0808">Transferase</keyword>
<name>A0A378JPD5_9GAMM</name>
<dbReference type="GO" id="GO:0016787">
    <property type="term" value="F:hydrolase activity"/>
    <property type="evidence" value="ECO:0007669"/>
    <property type="project" value="UniProtKB-KW"/>
</dbReference>
<dbReference type="Proteomes" id="UP000254794">
    <property type="component" value="Unassembled WGS sequence"/>
</dbReference>
<reference evidence="2 3" key="1">
    <citation type="submission" date="2018-06" db="EMBL/GenBank/DDBJ databases">
        <authorList>
            <consortium name="Pathogen Informatics"/>
            <person name="Doyle S."/>
        </authorList>
    </citation>
    <scope>NUCLEOTIDE SEQUENCE [LARGE SCALE GENOMIC DNA]</scope>
    <source>
        <strain evidence="2 3">NCTC13316</strain>
    </source>
</reference>
<keyword evidence="2" id="KW-0012">Acyltransferase</keyword>
<proteinExistence type="predicted"/>
<gene>
    <name evidence="2" type="ORF">NCTC13316_01929</name>
</gene>
<dbReference type="RefSeq" id="WP_115331436.1">
    <property type="nucleotide sequence ID" value="NZ_CAAAHP010000002.1"/>
</dbReference>
<sequence length="266" mass="30840">MKDTIFFAHGNGFPSACYRQLLLALEENYDCHYIERIGHNPKFPVTDNWNYLVDELVDTIQLQCSEPVIGVGHSLGGVLTLLAAIKMPGLFKAVIMIDSPLLNRFKSTIVGFAKLLGLIDKITPAFRAKKRQFSWKSKEELISYLRSRPLFKTFSDACLQDYINFGFKKTEKGYKLRFKRFIEYLIFRTVPHDLPRYEGLLTVPTALIYGDKSNVIDRLDLRYMKRKYNVECYKMTGTHMLPMECPEAVARQIFIILRDFNLLNLT</sequence>